<sequence length="65" mass="7677">MQKDCVIWDRQCIQCGECKYCDLEPEKTCDNCARCIETEADYRGIKIDDILLNIEFINKNKNNKK</sequence>
<organism evidence="1 2">
    <name type="scientific">Calderihabitans maritimus</name>
    <dbReference type="NCBI Taxonomy" id="1246530"/>
    <lineage>
        <taxon>Bacteria</taxon>
        <taxon>Bacillati</taxon>
        <taxon>Bacillota</taxon>
        <taxon>Clostridia</taxon>
        <taxon>Neomoorellales</taxon>
        <taxon>Calderihabitantaceae</taxon>
        <taxon>Calderihabitans</taxon>
    </lineage>
</organism>
<name>A0A1Z5HQ91_9FIRM</name>
<reference evidence="2" key="1">
    <citation type="journal article" date="2017" name="Appl. Environ. Microbiol.">
        <title>Genomic analysis of Calderihabitans maritimus KKC1, a thermophilic hydrogenogenic carboxydotrophic bacterium isolated from marine sediment.</title>
        <authorList>
            <person name="Omae K."/>
            <person name="Yoneda Y."/>
            <person name="Fukuyama Y."/>
            <person name="Yoshida T."/>
            <person name="Sako Y."/>
        </authorList>
    </citation>
    <scope>NUCLEOTIDE SEQUENCE [LARGE SCALE GENOMIC DNA]</scope>
    <source>
        <strain evidence="2">KKC1</strain>
    </source>
</reference>
<accession>A0A1Z5HQ91</accession>
<comment type="caution">
    <text evidence="1">The sequence shown here is derived from an EMBL/GenBank/DDBJ whole genome shotgun (WGS) entry which is preliminary data.</text>
</comment>
<protein>
    <submittedName>
        <fullName evidence="1">Uncharacterized protein</fullName>
    </submittedName>
</protein>
<gene>
    <name evidence="1" type="ORF">KKC1_06370</name>
</gene>
<dbReference type="Proteomes" id="UP000197032">
    <property type="component" value="Unassembled WGS sequence"/>
</dbReference>
<proteinExistence type="predicted"/>
<evidence type="ECO:0000313" key="1">
    <source>
        <dbReference type="EMBL" id="GAW91475.1"/>
    </source>
</evidence>
<dbReference type="EMBL" id="BDGJ01000018">
    <property type="protein sequence ID" value="GAW91475.1"/>
    <property type="molecule type" value="Genomic_DNA"/>
</dbReference>
<keyword evidence="2" id="KW-1185">Reference proteome</keyword>
<evidence type="ECO:0000313" key="2">
    <source>
        <dbReference type="Proteomes" id="UP000197032"/>
    </source>
</evidence>
<dbReference type="AlphaFoldDB" id="A0A1Z5HQ91"/>